<evidence type="ECO:0000256" key="2">
    <source>
        <dbReference type="SAM" id="MobiDB-lite"/>
    </source>
</evidence>
<feature type="region of interest" description="Disordered" evidence="2">
    <location>
        <begin position="423"/>
        <end position="493"/>
    </location>
</feature>
<dbReference type="OrthoDB" id="3647394at2759"/>
<dbReference type="PANTHER" id="PTHR37171:SF1">
    <property type="entry name" value="SERINE_THREONINE-PROTEIN KINASE YRZF-RELATED"/>
    <property type="match status" value="1"/>
</dbReference>
<dbReference type="Gene3D" id="1.10.510.10">
    <property type="entry name" value="Transferase(Phosphotransferase) domain 1"/>
    <property type="match status" value="1"/>
</dbReference>
<comment type="caution">
    <text evidence="4">The sequence shown here is derived from an EMBL/GenBank/DDBJ whole genome shotgun (WGS) entry which is preliminary data.</text>
</comment>
<dbReference type="GO" id="GO:0004672">
    <property type="term" value="F:protein kinase activity"/>
    <property type="evidence" value="ECO:0007669"/>
    <property type="project" value="InterPro"/>
</dbReference>
<name>A0A5N6KX88_9ROSI</name>
<evidence type="ECO:0000313" key="5">
    <source>
        <dbReference type="Proteomes" id="UP000327013"/>
    </source>
</evidence>
<feature type="compositionally biased region" description="Low complexity" evidence="2">
    <location>
        <begin position="464"/>
        <end position="474"/>
    </location>
</feature>
<dbReference type="SUPFAM" id="SSF56112">
    <property type="entry name" value="Protein kinase-like (PK-like)"/>
    <property type="match status" value="1"/>
</dbReference>
<evidence type="ECO:0000313" key="4">
    <source>
        <dbReference type="EMBL" id="KAB8356476.1"/>
    </source>
</evidence>
<protein>
    <recommendedName>
        <fullName evidence="3">Protein kinase domain-containing protein</fullName>
    </recommendedName>
</protein>
<dbReference type="GO" id="GO:0005524">
    <property type="term" value="F:ATP binding"/>
    <property type="evidence" value="ECO:0007669"/>
    <property type="project" value="InterPro"/>
</dbReference>
<dbReference type="EMBL" id="VIBQ01000016">
    <property type="protein sequence ID" value="KAB8356476.1"/>
    <property type="molecule type" value="Genomic_DNA"/>
</dbReference>
<feature type="coiled-coil region" evidence="1">
    <location>
        <begin position="2"/>
        <end position="54"/>
    </location>
</feature>
<dbReference type="InterPro" id="IPR052396">
    <property type="entry name" value="Meiotic_Drive_Suppr_Kinase"/>
</dbReference>
<keyword evidence="1" id="KW-0175">Coiled coil</keyword>
<proteinExistence type="predicted"/>
<dbReference type="Pfam" id="PF06293">
    <property type="entry name" value="Kdo"/>
    <property type="match status" value="1"/>
</dbReference>
<dbReference type="InterPro" id="IPR011009">
    <property type="entry name" value="Kinase-like_dom_sf"/>
</dbReference>
<dbReference type="AlphaFoldDB" id="A0A5N6KX88"/>
<dbReference type="InterPro" id="IPR000719">
    <property type="entry name" value="Prot_kinase_dom"/>
</dbReference>
<reference evidence="4 5" key="1">
    <citation type="submission" date="2019-06" db="EMBL/GenBank/DDBJ databases">
        <title>A chromosomal-level reference genome of Carpinus fangiana (Coryloideae, Betulaceae).</title>
        <authorList>
            <person name="Yang X."/>
            <person name="Wang Z."/>
            <person name="Zhang L."/>
            <person name="Hao G."/>
            <person name="Liu J."/>
            <person name="Yang Y."/>
        </authorList>
    </citation>
    <scope>NUCLEOTIDE SEQUENCE [LARGE SCALE GENOMIC DNA]</scope>
    <source>
        <strain evidence="4">Cfa_2016G</strain>
        <tissue evidence="4">Leaf</tissue>
    </source>
</reference>
<feature type="compositionally biased region" description="Acidic residues" evidence="2">
    <location>
        <begin position="438"/>
        <end position="450"/>
    </location>
</feature>
<keyword evidence="5" id="KW-1185">Reference proteome</keyword>
<dbReference type="PROSITE" id="PS50011">
    <property type="entry name" value="PROTEIN_KINASE_DOM"/>
    <property type="match status" value="1"/>
</dbReference>
<dbReference type="Proteomes" id="UP000327013">
    <property type="component" value="Unassembled WGS sequence"/>
</dbReference>
<dbReference type="PANTHER" id="PTHR37171">
    <property type="entry name" value="SERINE/THREONINE-PROTEIN KINASE YRZF-RELATED"/>
    <property type="match status" value="1"/>
</dbReference>
<evidence type="ECO:0000256" key="1">
    <source>
        <dbReference type="SAM" id="Coils"/>
    </source>
</evidence>
<feature type="domain" description="Protein kinase" evidence="3">
    <location>
        <begin position="550"/>
        <end position="743"/>
    </location>
</feature>
<accession>A0A5N6KX88</accession>
<sequence>MEEQMEERIRQLERRLAQEQQLREREREREHQLLEREQQRREAAENAARSALRLPLHEFLRHCHILSKHIRPITDKALTTKGDATNPAKRLYPKHILQWPEFAQRQRAVWETLYHSDRFRTERLFPSSTQLEYVQRLIDPIGSEQGLRYFERDTVENMVTALLDEVAKDEALCEELGLDGKVTFESHANFGLDSDDDGSTLVTAMQTLSEEGNARTVTPRKRNRRADQFCIYRRSADGANEALLGIEYKAPHKVTQEEVSLGLRTDLCLEEDIFGNNSEEFPFLCQYLMAAVVTQLFSYMIDIGLRYGYVCTGEAFLFLHIPLDPTKVYCSVNIPNRDCETDGADSLERTAVAQVFAFILQALVDEPADQAWRDAARANLRTWKIEVIDVLSMIPITMRTTRDHSTYQPSEWAPSVQRSPIPLRYRCRPEETRAVRDNEEDSGGDADEAALDPQSPSHRRVTRSQTTATKPSSSKKSDTSRRGRSTGADRKKRIKEQPYCSHECLAGLAQGAPLDLDCANVKSHGKEHIKPGLLLELVQEQLATDRGRDADCCPLYMHGSRGALLKIRLTSHGYTLVGKAVESSKLRYLQHEKRVYDHIHDLQGLTVPVCLGMINLACPYYYSIAELEHVMLLSWAGCSLLSPIHAERRANLVEPVRDAYQRLHSRGVLHEDPALRNILIDQAREKVMLVDFERSKLPRRQALSELSPYRKRKRATSSKLVVTDEMDRACKREISKATKAVLG</sequence>
<evidence type="ECO:0000259" key="3">
    <source>
        <dbReference type="PROSITE" id="PS50011"/>
    </source>
</evidence>
<gene>
    <name evidence="4" type="ORF">FH972_024059</name>
</gene>
<organism evidence="4 5">
    <name type="scientific">Carpinus fangiana</name>
    <dbReference type="NCBI Taxonomy" id="176857"/>
    <lineage>
        <taxon>Eukaryota</taxon>
        <taxon>Viridiplantae</taxon>
        <taxon>Streptophyta</taxon>
        <taxon>Embryophyta</taxon>
        <taxon>Tracheophyta</taxon>
        <taxon>Spermatophyta</taxon>
        <taxon>Magnoliopsida</taxon>
        <taxon>eudicotyledons</taxon>
        <taxon>Gunneridae</taxon>
        <taxon>Pentapetalae</taxon>
        <taxon>rosids</taxon>
        <taxon>fabids</taxon>
        <taxon>Fagales</taxon>
        <taxon>Betulaceae</taxon>
        <taxon>Carpinus</taxon>
    </lineage>
</organism>
<feature type="compositionally biased region" description="Basic and acidic residues" evidence="2">
    <location>
        <begin position="427"/>
        <end position="437"/>
    </location>
</feature>